<feature type="signal peptide" evidence="2">
    <location>
        <begin position="1"/>
        <end position="23"/>
    </location>
</feature>
<dbReference type="AlphaFoldDB" id="A0A9E5JM35"/>
<organism evidence="4 5">
    <name type="scientific">Microcella pacifica</name>
    <dbReference type="NCBI Taxonomy" id="2591847"/>
    <lineage>
        <taxon>Bacteria</taxon>
        <taxon>Bacillati</taxon>
        <taxon>Actinomycetota</taxon>
        <taxon>Actinomycetes</taxon>
        <taxon>Micrococcales</taxon>
        <taxon>Microbacteriaceae</taxon>
        <taxon>Microcella</taxon>
    </lineage>
</organism>
<name>A0A9E5JM35_9MICO</name>
<dbReference type="CDD" id="cd14852">
    <property type="entry name" value="LD-carboxypeptidase"/>
    <property type="match status" value="1"/>
</dbReference>
<dbReference type="OrthoDB" id="9792074at2"/>
<reference evidence="4 5" key="2">
    <citation type="submission" date="2020-03" db="EMBL/GenBank/DDBJ databases">
        <title>Chryseoglobus sp. isolated from a deep-sea seamount.</title>
        <authorList>
            <person name="Zhang D.-C."/>
        </authorList>
    </citation>
    <scope>NUCLEOTIDE SEQUENCE [LARGE SCALE GENOMIC DNA]</scope>
    <source>
        <strain evidence="4 5">KN1116</strain>
    </source>
</reference>
<gene>
    <name evidence="4" type="ORF">FK219_000990</name>
</gene>
<evidence type="ECO:0000259" key="3">
    <source>
        <dbReference type="Pfam" id="PF02557"/>
    </source>
</evidence>
<accession>A0A9E5JM35</accession>
<feature type="region of interest" description="Disordered" evidence="1">
    <location>
        <begin position="33"/>
        <end position="54"/>
    </location>
</feature>
<dbReference type="SUPFAM" id="SSF55166">
    <property type="entry name" value="Hedgehog/DD-peptidase"/>
    <property type="match status" value="1"/>
</dbReference>
<reference evidence="4 5" key="1">
    <citation type="submission" date="2019-06" db="EMBL/GenBank/DDBJ databases">
        <authorList>
            <person name="De-Chao Zhang Q."/>
        </authorList>
    </citation>
    <scope>NUCLEOTIDE SEQUENCE [LARGE SCALE GENOMIC DNA]</scope>
    <source>
        <strain evidence="4 5">KN1116</strain>
    </source>
</reference>
<comment type="caution">
    <text evidence="4">The sequence shown here is derived from an EMBL/GenBank/DDBJ whole genome shotgun (WGS) entry which is preliminary data.</text>
</comment>
<dbReference type="GO" id="GO:0006508">
    <property type="term" value="P:proteolysis"/>
    <property type="evidence" value="ECO:0007669"/>
    <property type="project" value="InterPro"/>
</dbReference>
<evidence type="ECO:0000313" key="4">
    <source>
        <dbReference type="EMBL" id="NHF61827.1"/>
    </source>
</evidence>
<feature type="domain" description="D-alanyl-D-alanine carboxypeptidase-like core" evidence="3">
    <location>
        <begin position="395"/>
        <end position="524"/>
    </location>
</feature>
<dbReference type="InterPro" id="IPR009045">
    <property type="entry name" value="Zn_M74/Hedgehog-like"/>
</dbReference>
<evidence type="ECO:0000256" key="1">
    <source>
        <dbReference type="SAM" id="MobiDB-lite"/>
    </source>
</evidence>
<dbReference type="Pfam" id="PF02557">
    <property type="entry name" value="VanY"/>
    <property type="match status" value="1"/>
</dbReference>
<sequence>MLGLRPRAATALALLAGAGIVLAASAPAQAERPAVPTSLGSTQPVTSTVSPAAATTERISGADRYATSVAASLATFPGPDTPDVVYLVAGENFPDAIVAGPVAAAAGGGLLLTASRSLPRVVADELRRLDPDRIVVVGGTSAISSSVARAADAIAPVERIGGADRYATAELLVRSVFSSADTVFVATGASFPDALAAGPAAGSAGAPVLIVRGNGSRLDRTALRLLRDLGTTSVVLVGGTSVVSRGIASQLGSELGSSQVERAAGADRYATARAISESAFGTSAPRVLIASGTSFADALSISVLAARENLPLYLSLPYCAPSSVRSALGSSAITTRTLVGGPGALSPGVERLEQCRSLSSASSLWVLVNKRNGIPTSYVPSSLRRPSIPSSGSYLLRSDAAAALERMYSGVRAAGAGSVGLTSGYRPASSQAAIYNNAVRTRGQTYADLYVARPGHSEHQTGLAADLYPIGASNCGSYTCLGATRQGRWLAANSWKYGYILRYESGMTSVTGYEYESWHFRYVGETLAADYAASGRRTLEQFYGQPAAPRY</sequence>
<dbReference type="InterPro" id="IPR058193">
    <property type="entry name" value="VanY/YodJ_core_dom"/>
</dbReference>
<feature type="chain" id="PRO_5039085328" description="D-alanyl-D-alanine carboxypeptidase-like core domain-containing protein" evidence="2">
    <location>
        <begin position="24"/>
        <end position="551"/>
    </location>
</feature>
<dbReference type="InterPro" id="IPR007253">
    <property type="entry name" value="Cell_wall-bd_2"/>
</dbReference>
<feature type="compositionally biased region" description="Low complexity" evidence="1">
    <location>
        <begin position="44"/>
        <end position="54"/>
    </location>
</feature>
<dbReference type="Gene3D" id="3.30.1380.10">
    <property type="match status" value="1"/>
</dbReference>
<evidence type="ECO:0000256" key="2">
    <source>
        <dbReference type="SAM" id="SignalP"/>
    </source>
</evidence>
<dbReference type="GO" id="GO:0008233">
    <property type="term" value="F:peptidase activity"/>
    <property type="evidence" value="ECO:0007669"/>
    <property type="project" value="InterPro"/>
</dbReference>
<proteinExistence type="predicted"/>
<evidence type="ECO:0000313" key="5">
    <source>
        <dbReference type="Proteomes" id="UP000818266"/>
    </source>
</evidence>
<dbReference type="InterPro" id="IPR052179">
    <property type="entry name" value="DD-CPase-like"/>
</dbReference>
<dbReference type="PANTHER" id="PTHR34385:SF1">
    <property type="entry name" value="PEPTIDOGLYCAN L-ALANYL-D-GLUTAMATE ENDOPEPTIDASE CWLK"/>
    <property type="match status" value="1"/>
</dbReference>
<protein>
    <recommendedName>
        <fullName evidence="3">D-alanyl-D-alanine carboxypeptidase-like core domain-containing protein</fullName>
    </recommendedName>
</protein>
<dbReference type="PANTHER" id="PTHR34385">
    <property type="entry name" value="D-ALANYL-D-ALANINE CARBOXYPEPTIDASE"/>
    <property type="match status" value="1"/>
</dbReference>
<dbReference type="InterPro" id="IPR003709">
    <property type="entry name" value="VanY-like_core_dom"/>
</dbReference>
<dbReference type="Proteomes" id="UP000818266">
    <property type="component" value="Unassembled WGS sequence"/>
</dbReference>
<dbReference type="Gene3D" id="3.40.50.12090">
    <property type="match status" value="2"/>
</dbReference>
<keyword evidence="2" id="KW-0732">Signal</keyword>
<dbReference type="RefSeq" id="WP_152582019.1">
    <property type="nucleotide sequence ID" value="NZ_VIKT02000001.1"/>
</dbReference>
<dbReference type="Pfam" id="PF04122">
    <property type="entry name" value="CW_binding_2"/>
    <property type="match status" value="3"/>
</dbReference>
<keyword evidence="5" id="KW-1185">Reference proteome</keyword>
<dbReference type="EMBL" id="VIKT02000001">
    <property type="protein sequence ID" value="NHF61827.1"/>
    <property type="molecule type" value="Genomic_DNA"/>
</dbReference>